<keyword evidence="2" id="KW-1133">Transmembrane helix</keyword>
<protein>
    <submittedName>
        <fullName evidence="3">Uncharacterized protein</fullName>
    </submittedName>
</protein>
<reference evidence="3" key="1">
    <citation type="submission" date="2021-01" db="UniProtKB">
        <authorList>
            <consortium name="EnsemblPlants"/>
        </authorList>
    </citation>
    <scope>IDENTIFICATION</scope>
</reference>
<dbReference type="OMA" id="MWVGRRI"/>
<dbReference type="PANTHER" id="PTHR34116:SF2">
    <property type="entry name" value="THH1_TOM1_TOM3 DOMAIN-CONTAINING PROTEIN"/>
    <property type="match status" value="1"/>
</dbReference>
<feature type="transmembrane region" description="Helical" evidence="2">
    <location>
        <begin position="48"/>
        <end position="70"/>
    </location>
</feature>
<feature type="compositionally biased region" description="Polar residues" evidence="1">
    <location>
        <begin position="369"/>
        <end position="379"/>
    </location>
</feature>
<keyword evidence="4" id="KW-1185">Reference proteome</keyword>
<name>A0A7N0R8W2_KALFE</name>
<keyword evidence="2" id="KW-0812">Transmembrane</keyword>
<dbReference type="PIRSF" id="PIRSF031277">
    <property type="entry name" value="UCP031277"/>
    <property type="match status" value="1"/>
</dbReference>
<feature type="transmembrane region" description="Helical" evidence="2">
    <location>
        <begin position="267"/>
        <end position="294"/>
    </location>
</feature>
<sequence>MPLTRFVADVVGVVTICLVALLILLGLICIFYSLYLRCRIYSQGFIQLNYFTGPWIVRITYILFAIWWGLGEIARLDFLRQERVLSDIGFEWQETVCRGYIISNMGFSEPCLFLSLVLLLRAPLQKVESGPLSQKWNGKALRSVVLWCFPVLVLQLTAILAGPKLNHYRNGSKLLPDHFIRAATAFSLEGKDTIALCTFPLLSTIIFGVFATILTLYLMWVGRRIYNLVISQVLQRRIYIIILLAAVCLPLRYILLGLTALSKPQEYLFQALAFMAFLAPLSCILVCIFILVYCPAADSLALGSLQDLEARRRADNDQSDVISLIANQSYIEESSRNSPGRISGASTKTESISFRTDDRTGAFVELSLFSPSRDGSPQFQGWPMRPTPQPTTAGTGSDV</sequence>
<feature type="transmembrane region" description="Helical" evidence="2">
    <location>
        <begin position="238"/>
        <end position="261"/>
    </location>
</feature>
<organism evidence="3 4">
    <name type="scientific">Kalanchoe fedtschenkoi</name>
    <name type="common">Lavender scallops</name>
    <name type="synonym">South American air plant</name>
    <dbReference type="NCBI Taxonomy" id="63787"/>
    <lineage>
        <taxon>Eukaryota</taxon>
        <taxon>Viridiplantae</taxon>
        <taxon>Streptophyta</taxon>
        <taxon>Embryophyta</taxon>
        <taxon>Tracheophyta</taxon>
        <taxon>Spermatophyta</taxon>
        <taxon>Magnoliopsida</taxon>
        <taxon>eudicotyledons</taxon>
        <taxon>Gunneridae</taxon>
        <taxon>Pentapetalae</taxon>
        <taxon>Saxifragales</taxon>
        <taxon>Crassulaceae</taxon>
        <taxon>Kalanchoe</taxon>
    </lineage>
</organism>
<dbReference type="EnsemblPlants" id="Kaladp0001s0283.1.v1.1">
    <property type="protein sequence ID" value="Kaladp0001s0283.1.v1.1.CDS.1"/>
    <property type="gene ID" value="Kaladp0001s0283.v1.1"/>
</dbReference>
<dbReference type="InterPro" id="IPR016971">
    <property type="entry name" value="UCP031277"/>
</dbReference>
<dbReference type="Gramene" id="Kaladp0001s0283.1.v1.1">
    <property type="protein sequence ID" value="Kaladp0001s0283.1.v1.1.CDS.1"/>
    <property type="gene ID" value="Kaladp0001s0283.v1.1"/>
</dbReference>
<feature type="transmembrane region" description="Helical" evidence="2">
    <location>
        <begin position="12"/>
        <end position="36"/>
    </location>
</feature>
<feature type="transmembrane region" description="Helical" evidence="2">
    <location>
        <begin position="193"/>
        <end position="218"/>
    </location>
</feature>
<feature type="transmembrane region" description="Helical" evidence="2">
    <location>
        <begin position="100"/>
        <end position="120"/>
    </location>
</feature>
<feature type="region of interest" description="Disordered" evidence="1">
    <location>
        <begin position="369"/>
        <end position="399"/>
    </location>
</feature>
<accession>A0A7N0R8W2</accession>
<feature type="compositionally biased region" description="Polar residues" evidence="1">
    <location>
        <begin position="390"/>
        <end position="399"/>
    </location>
</feature>
<evidence type="ECO:0000313" key="4">
    <source>
        <dbReference type="Proteomes" id="UP000594263"/>
    </source>
</evidence>
<evidence type="ECO:0000256" key="1">
    <source>
        <dbReference type="SAM" id="MobiDB-lite"/>
    </source>
</evidence>
<evidence type="ECO:0000256" key="2">
    <source>
        <dbReference type="SAM" id="Phobius"/>
    </source>
</evidence>
<proteinExistence type="predicted"/>
<keyword evidence="2" id="KW-0472">Membrane</keyword>
<evidence type="ECO:0000313" key="3">
    <source>
        <dbReference type="EnsemblPlants" id="Kaladp0001s0283.1.v1.1.CDS.1"/>
    </source>
</evidence>
<dbReference type="Proteomes" id="UP000594263">
    <property type="component" value="Unplaced"/>
</dbReference>
<dbReference type="PANTHER" id="PTHR34116">
    <property type="entry name" value="PLASMINOGEN ACTIVATOR INHIBITOR"/>
    <property type="match status" value="1"/>
</dbReference>
<dbReference type="AlphaFoldDB" id="A0A7N0R8W2"/>
<feature type="transmembrane region" description="Helical" evidence="2">
    <location>
        <begin position="140"/>
        <end position="161"/>
    </location>
</feature>